<dbReference type="RefSeq" id="WP_104433259.1">
    <property type="nucleotide sequence ID" value="NZ_PTJD01000009.1"/>
</dbReference>
<evidence type="ECO:0000313" key="4">
    <source>
        <dbReference type="Proteomes" id="UP000239485"/>
    </source>
</evidence>
<dbReference type="Proteomes" id="UP000239485">
    <property type="component" value="Unassembled WGS sequence"/>
</dbReference>
<protein>
    <recommendedName>
        <fullName evidence="2">Bacterial CdiA-CT RNAse A domain-containing protein</fullName>
    </recommendedName>
</protein>
<evidence type="ECO:0000259" key="2">
    <source>
        <dbReference type="Pfam" id="PF18431"/>
    </source>
</evidence>
<dbReference type="Pfam" id="PF18431">
    <property type="entry name" value="RNAse_A_bac"/>
    <property type="match status" value="1"/>
</dbReference>
<dbReference type="AlphaFoldDB" id="A0A2S6IHR4"/>
<organism evidence="3 4">
    <name type="scientific">Kineococcus xinjiangensis</name>
    <dbReference type="NCBI Taxonomy" id="512762"/>
    <lineage>
        <taxon>Bacteria</taxon>
        <taxon>Bacillati</taxon>
        <taxon>Actinomycetota</taxon>
        <taxon>Actinomycetes</taxon>
        <taxon>Kineosporiales</taxon>
        <taxon>Kineosporiaceae</taxon>
        <taxon>Kineococcus</taxon>
    </lineage>
</organism>
<feature type="coiled-coil region" evidence="1">
    <location>
        <begin position="96"/>
        <end position="146"/>
    </location>
</feature>
<dbReference type="OrthoDB" id="3912727at2"/>
<feature type="domain" description="Bacterial CdiA-CT RNAse A" evidence="2">
    <location>
        <begin position="290"/>
        <end position="408"/>
    </location>
</feature>
<accession>A0A2S6IHR4</accession>
<comment type="caution">
    <text evidence="3">The sequence shown here is derived from an EMBL/GenBank/DDBJ whole genome shotgun (WGS) entry which is preliminary data.</text>
</comment>
<name>A0A2S6IHR4_9ACTN</name>
<gene>
    <name evidence="3" type="ORF">CLV92_1092</name>
</gene>
<sequence length="413" mass="44280">MSPTQVLGELDHLDASAAGSAAGVLTGTAVTANLVAASSAAARTSMPRWRGAALANATEAAARINGHLDLLTHTARAGAELLQDHARQLVDRKARMRLLVRGAEEAERRMQRAEALATYAVDAAEVDRLLRARRLLVKEHDEASRELARRLDALVHDVAGRPRSWGEHLTGGAGTFLTEGVVQPAAAIGVLAFGWVHDPAGWWRTVRGVPGAYAEDVRNPRRAAAEALRVEDFRAGRTGEGIGALAAVVAARGVAKAVPAPPRRLPHRPQSLEEMLAGVDLDRHEGLGGAHALSRHVHVDDAYLRDRLVLGTLMPDGTRKLPAPPVASRWVDVRTAEHHMTRILRDSEDHIRRQIGAGQTNIEVSGPVPPAAGVVMTRTRDGFAETPATSALIRLRRVDGVWTIHTAYLQGAT</sequence>
<evidence type="ECO:0000256" key="1">
    <source>
        <dbReference type="SAM" id="Coils"/>
    </source>
</evidence>
<dbReference type="InterPro" id="IPR041436">
    <property type="entry name" value="RNAse_A_bac"/>
</dbReference>
<evidence type="ECO:0000313" key="3">
    <source>
        <dbReference type="EMBL" id="PPK93726.1"/>
    </source>
</evidence>
<dbReference type="EMBL" id="PTJD01000009">
    <property type="protein sequence ID" value="PPK93726.1"/>
    <property type="molecule type" value="Genomic_DNA"/>
</dbReference>
<keyword evidence="1" id="KW-0175">Coiled coil</keyword>
<proteinExistence type="predicted"/>
<keyword evidence="4" id="KW-1185">Reference proteome</keyword>
<reference evidence="3 4" key="1">
    <citation type="submission" date="2018-02" db="EMBL/GenBank/DDBJ databases">
        <title>Genomic Encyclopedia of Archaeal and Bacterial Type Strains, Phase II (KMG-II): from individual species to whole genera.</title>
        <authorList>
            <person name="Goeker M."/>
        </authorList>
    </citation>
    <scope>NUCLEOTIDE SEQUENCE [LARGE SCALE GENOMIC DNA]</scope>
    <source>
        <strain evidence="3 4">DSM 22857</strain>
    </source>
</reference>